<dbReference type="Proteomes" id="UP001172101">
    <property type="component" value="Unassembled WGS sequence"/>
</dbReference>
<keyword evidence="3" id="KW-1185">Reference proteome</keyword>
<name>A0AA40ABW8_9PEZI</name>
<accession>A0AA40ABW8</accession>
<reference evidence="2" key="1">
    <citation type="submission" date="2023-06" db="EMBL/GenBank/DDBJ databases">
        <title>Genome-scale phylogeny and comparative genomics of the fungal order Sordariales.</title>
        <authorList>
            <consortium name="Lawrence Berkeley National Laboratory"/>
            <person name="Hensen N."/>
            <person name="Bonometti L."/>
            <person name="Westerberg I."/>
            <person name="Brannstrom I.O."/>
            <person name="Guillou S."/>
            <person name="Cros-Aarteil S."/>
            <person name="Calhoun S."/>
            <person name="Haridas S."/>
            <person name="Kuo A."/>
            <person name="Mondo S."/>
            <person name="Pangilinan J."/>
            <person name="Riley R."/>
            <person name="LaButti K."/>
            <person name="Andreopoulos B."/>
            <person name="Lipzen A."/>
            <person name="Chen C."/>
            <person name="Yanf M."/>
            <person name="Daum C."/>
            <person name="Ng V."/>
            <person name="Clum A."/>
            <person name="Steindorff A."/>
            <person name="Ohm R."/>
            <person name="Martin F."/>
            <person name="Silar P."/>
            <person name="Natvig D."/>
            <person name="Lalanne C."/>
            <person name="Gautier V."/>
            <person name="Ament-velasquez S.L."/>
            <person name="Kruys A."/>
            <person name="Hutchinson M.I."/>
            <person name="Powell A.J."/>
            <person name="Barry K."/>
            <person name="Miller A.N."/>
            <person name="Grigoriev I.V."/>
            <person name="Debuchy R."/>
            <person name="Gladieux P."/>
            <person name="Thoren M.H."/>
            <person name="Johannesson H."/>
        </authorList>
    </citation>
    <scope>NUCLEOTIDE SEQUENCE</scope>
    <source>
        <strain evidence="2">SMH2392-1A</strain>
    </source>
</reference>
<dbReference type="AlphaFoldDB" id="A0AA40ABW8"/>
<feature type="region of interest" description="Disordered" evidence="1">
    <location>
        <begin position="9"/>
        <end position="83"/>
    </location>
</feature>
<proteinExistence type="predicted"/>
<evidence type="ECO:0000256" key="1">
    <source>
        <dbReference type="SAM" id="MobiDB-lite"/>
    </source>
</evidence>
<dbReference type="EMBL" id="JAUIRO010000005">
    <property type="protein sequence ID" value="KAK0713026.1"/>
    <property type="molecule type" value="Genomic_DNA"/>
</dbReference>
<evidence type="ECO:0000313" key="3">
    <source>
        <dbReference type="Proteomes" id="UP001172101"/>
    </source>
</evidence>
<sequence>MTPFLFAIASKARGGEHSHHRVTRGPQQKPLVEGGGESIQGQEPGYSGADAWPSVEGSIDTRNAGREKQRELEAAKSGPPSYLPGSVSFAAMRAPLKAGQRRHDGEVNEIPLQWCGPGCRQTPVDLEPLVYP</sequence>
<organism evidence="2 3">
    <name type="scientific">Lasiosphaeria miniovina</name>
    <dbReference type="NCBI Taxonomy" id="1954250"/>
    <lineage>
        <taxon>Eukaryota</taxon>
        <taxon>Fungi</taxon>
        <taxon>Dikarya</taxon>
        <taxon>Ascomycota</taxon>
        <taxon>Pezizomycotina</taxon>
        <taxon>Sordariomycetes</taxon>
        <taxon>Sordariomycetidae</taxon>
        <taxon>Sordariales</taxon>
        <taxon>Lasiosphaeriaceae</taxon>
        <taxon>Lasiosphaeria</taxon>
    </lineage>
</organism>
<dbReference type="RefSeq" id="XP_060294349.1">
    <property type="nucleotide sequence ID" value="XM_060440099.1"/>
</dbReference>
<gene>
    <name evidence="2" type="ORF">B0T26DRAFT_677415</name>
</gene>
<feature type="compositionally biased region" description="Basic and acidic residues" evidence="1">
    <location>
        <begin position="63"/>
        <end position="74"/>
    </location>
</feature>
<comment type="caution">
    <text evidence="2">The sequence shown here is derived from an EMBL/GenBank/DDBJ whole genome shotgun (WGS) entry which is preliminary data.</text>
</comment>
<dbReference type="GeneID" id="85323369"/>
<protein>
    <submittedName>
        <fullName evidence="2">Uncharacterized protein</fullName>
    </submittedName>
</protein>
<evidence type="ECO:0000313" key="2">
    <source>
        <dbReference type="EMBL" id="KAK0713026.1"/>
    </source>
</evidence>